<feature type="transmembrane region" description="Helical" evidence="7">
    <location>
        <begin position="127"/>
        <end position="146"/>
    </location>
</feature>
<feature type="transmembrane region" description="Helical" evidence="7">
    <location>
        <begin position="9"/>
        <end position="28"/>
    </location>
</feature>
<name>A0AB39HUF5_9BACI</name>
<accession>A0AB39HUF5</accession>
<feature type="transmembrane region" description="Helical" evidence="7">
    <location>
        <begin position="274"/>
        <end position="298"/>
    </location>
</feature>
<keyword evidence="3" id="KW-1003">Cell membrane</keyword>
<protein>
    <submittedName>
        <fullName evidence="8">Cation:dicarboxylase symporter family transporter</fullName>
    </submittedName>
</protein>
<keyword evidence="6 7" id="KW-0472">Membrane</keyword>
<dbReference type="InterPro" id="IPR036458">
    <property type="entry name" value="Na:dicarbo_symporter_sf"/>
</dbReference>
<dbReference type="Pfam" id="PF00375">
    <property type="entry name" value="SDF"/>
    <property type="match status" value="1"/>
</dbReference>
<feature type="transmembrane region" description="Helical" evidence="7">
    <location>
        <begin position="191"/>
        <end position="213"/>
    </location>
</feature>
<dbReference type="InterPro" id="IPR001991">
    <property type="entry name" value="Na-dicarboxylate_symporter"/>
</dbReference>
<dbReference type="SUPFAM" id="SSF118215">
    <property type="entry name" value="Proton glutamate symport protein"/>
    <property type="match status" value="1"/>
</dbReference>
<dbReference type="GO" id="GO:0015293">
    <property type="term" value="F:symporter activity"/>
    <property type="evidence" value="ECO:0007669"/>
    <property type="project" value="InterPro"/>
</dbReference>
<keyword evidence="5 7" id="KW-1133">Transmembrane helix</keyword>
<organism evidence="8">
    <name type="scientific">Ornithinibacillus sp. 4-3</name>
    <dbReference type="NCBI Taxonomy" id="3231488"/>
    <lineage>
        <taxon>Bacteria</taxon>
        <taxon>Bacillati</taxon>
        <taxon>Bacillota</taxon>
        <taxon>Bacilli</taxon>
        <taxon>Bacillales</taxon>
        <taxon>Bacillaceae</taxon>
        <taxon>Ornithinibacillus</taxon>
    </lineage>
</organism>
<evidence type="ECO:0000313" key="8">
    <source>
        <dbReference type="EMBL" id="XDK33953.1"/>
    </source>
</evidence>
<feature type="transmembrane region" description="Helical" evidence="7">
    <location>
        <begin position="331"/>
        <end position="357"/>
    </location>
</feature>
<comment type="subcellular location">
    <subcellularLocation>
        <location evidence="1">Cell membrane</location>
        <topology evidence="1">Multi-pass membrane protein</topology>
    </subcellularLocation>
</comment>
<gene>
    <name evidence="8" type="ORF">AB4Y30_06265</name>
</gene>
<evidence type="ECO:0000256" key="4">
    <source>
        <dbReference type="ARBA" id="ARBA00022692"/>
    </source>
</evidence>
<evidence type="ECO:0000256" key="2">
    <source>
        <dbReference type="ARBA" id="ARBA00022448"/>
    </source>
</evidence>
<dbReference type="Gene3D" id="1.10.3860.10">
    <property type="entry name" value="Sodium:dicarboxylate symporter"/>
    <property type="match status" value="1"/>
</dbReference>
<proteinExistence type="predicted"/>
<keyword evidence="4 7" id="KW-0812">Transmembrane</keyword>
<feature type="transmembrane region" description="Helical" evidence="7">
    <location>
        <begin position="40"/>
        <end position="61"/>
    </location>
</feature>
<evidence type="ECO:0000256" key="1">
    <source>
        <dbReference type="ARBA" id="ARBA00004651"/>
    </source>
</evidence>
<evidence type="ECO:0000256" key="5">
    <source>
        <dbReference type="ARBA" id="ARBA00022989"/>
    </source>
</evidence>
<feature type="transmembrane region" description="Helical" evidence="7">
    <location>
        <begin position="167"/>
        <end position="185"/>
    </location>
</feature>
<dbReference type="AlphaFoldDB" id="A0AB39HUF5"/>
<reference evidence="8" key="1">
    <citation type="submission" date="2024-07" db="EMBL/GenBank/DDBJ databases">
        <title>Halotolerant mesophilic bacterium Ornithinibacillus sp. 4-3, sp. nov., isolated from soil.</title>
        <authorList>
            <person name="Sidarenka A.V."/>
            <person name="Guliayeva D.E."/>
            <person name="Leanovich S.I."/>
            <person name="Hileuskaya K.S."/>
            <person name="Akhremchuk A.E."/>
            <person name="Sikolenko M.A."/>
            <person name="Valentovich L.N."/>
        </authorList>
    </citation>
    <scope>NUCLEOTIDE SEQUENCE</scope>
    <source>
        <strain evidence="8">4-3</strain>
    </source>
</reference>
<dbReference type="PANTHER" id="PTHR42865:SF7">
    <property type="entry name" value="PROTON_GLUTAMATE-ASPARTATE SYMPORTER"/>
    <property type="match status" value="1"/>
</dbReference>
<evidence type="ECO:0000256" key="3">
    <source>
        <dbReference type="ARBA" id="ARBA00022475"/>
    </source>
</evidence>
<sequence length="389" mass="41266">MKLGLIPKLLIGIIIGILIGLFAPQWIISITETGRVFLGNLIKFFIPFIIFAFVAASIAQLKENAGKLLTFSVGLSYVDTIIACTIAAVSSYLIIPKFIANRTFTDVEGAEIGEPFVEIAFPPMMDIMSALVLAIVIGLAASWGKSKLIANLVDEFKDIIDVVIRKFIIPVIPIFILCIFTGITAKGEMTSAIVIFGKMLVLIILLQLVWLTIEFSLAAFIAKANPFVAFKAMLPAYVTALGTMSSAATMPVSLRQAKTIPNMDKKIADFVIPLYANIHTAGAALTLTISAITVSIITLGELPPINLIIVFIIVLGIVLTGAAGVPGGSVLATLGILQSILGFDEVGLGLMLALFMVQDSFGTATNITGDGALALIVNRFFGNKGTESA</sequence>
<dbReference type="PRINTS" id="PR00173">
    <property type="entry name" value="EDTRNSPORT"/>
</dbReference>
<feature type="transmembrane region" description="Helical" evidence="7">
    <location>
        <begin position="234"/>
        <end position="254"/>
    </location>
</feature>
<dbReference type="PANTHER" id="PTHR42865">
    <property type="entry name" value="PROTON/GLUTAMATE-ASPARTATE SYMPORTER"/>
    <property type="match status" value="1"/>
</dbReference>
<evidence type="ECO:0000256" key="7">
    <source>
        <dbReference type="SAM" id="Phobius"/>
    </source>
</evidence>
<feature type="transmembrane region" description="Helical" evidence="7">
    <location>
        <begin position="305"/>
        <end position="325"/>
    </location>
</feature>
<dbReference type="GO" id="GO:0005886">
    <property type="term" value="C:plasma membrane"/>
    <property type="evidence" value="ECO:0007669"/>
    <property type="project" value="TreeGrafter"/>
</dbReference>
<feature type="transmembrane region" description="Helical" evidence="7">
    <location>
        <begin position="68"/>
        <end position="95"/>
    </location>
</feature>
<dbReference type="EMBL" id="CP162599">
    <property type="protein sequence ID" value="XDK33953.1"/>
    <property type="molecule type" value="Genomic_DNA"/>
</dbReference>
<evidence type="ECO:0000256" key="6">
    <source>
        <dbReference type="ARBA" id="ARBA00023136"/>
    </source>
</evidence>
<dbReference type="RefSeq" id="WP_368654631.1">
    <property type="nucleotide sequence ID" value="NZ_CP162599.1"/>
</dbReference>
<keyword evidence="2" id="KW-0813">Transport</keyword>